<accession>A0A5N1K138</accession>
<dbReference type="AlphaFoldDB" id="A0A5N1K138"/>
<proteinExistence type="predicted"/>
<gene>
    <name evidence="3" type="ORF">F3W84_10290</name>
</gene>
<feature type="compositionally biased region" description="Basic and acidic residues" evidence="1">
    <location>
        <begin position="12"/>
        <end position="21"/>
    </location>
</feature>
<name>A0A5N1K138_9HYPH</name>
<feature type="transmembrane region" description="Helical" evidence="2">
    <location>
        <begin position="73"/>
        <end position="95"/>
    </location>
</feature>
<keyword evidence="2" id="KW-0472">Membrane</keyword>
<evidence type="ECO:0000313" key="3">
    <source>
        <dbReference type="EMBL" id="KAA9368271.1"/>
    </source>
</evidence>
<keyword evidence="4" id="KW-1185">Reference proteome</keyword>
<evidence type="ECO:0000256" key="1">
    <source>
        <dbReference type="SAM" id="MobiDB-lite"/>
    </source>
</evidence>
<organism evidence="3 4">
    <name type="scientific">Ochrobactrum quorumnocens</name>
    <dbReference type="NCBI Taxonomy" id="271865"/>
    <lineage>
        <taxon>Bacteria</taxon>
        <taxon>Pseudomonadati</taxon>
        <taxon>Pseudomonadota</taxon>
        <taxon>Alphaproteobacteria</taxon>
        <taxon>Hyphomicrobiales</taxon>
        <taxon>Brucellaceae</taxon>
        <taxon>Brucella/Ochrobactrum group</taxon>
        <taxon>Ochrobactrum</taxon>
    </lineage>
</organism>
<reference evidence="3 4" key="1">
    <citation type="submission" date="2019-09" db="EMBL/GenBank/DDBJ databases">
        <title>Biological control of the noxious weed angled onion (Allium triquetrum) thwarted by endophytic bacteria in Victoria, Australia.</title>
        <authorList>
            <person name="Tehranchian P."/>
            <person name="Adair R.J."/>
            <person name="Van T.H."/>
            <person name="Morrison P.D."/>
            <person name="Williams H."/>
            <person name="Lawrie A.C."/>
        </authorList>
    </citation>
    <scope>NUCLEOTIDE SEQUENCE [LARGE SCALE GENOMIC DNA]</scope>
    <source>
        <strain evidence="3 4">RPTAtOch1</strain>
    </source>
</reference>
<dbReference type="EMBL" id="VYXQ01000008">
    <property type="protein sequence ID" value="KAA9368271.1"/>
    <property type="molecule type" value="Genomic_DNA"/>
</dbReference>
<feature type="transmembrane region" description="Helical" evidence="2">
    <location>
        <begin position="166"/>
        <end position="195"/>
    </location>
</feature>
<evidence type="ECO:0000256" key="2">
    <source>
        <dbReference type="SAM" id="Phobius"/>
    </source>
</evidence>
<dbReference type="Proteomes" id="UP000327108">
    <property type="component" value="Unassembled WGS sequence"/>
</dbReference>
<keyword evidence="2" id="KW-0812">Transmembrane</keyword>
<feature type="region of interest" description="Disordered" evidence="1">
    <location>
        <begin position="1"/>
        <end position="27"/>
    </location>
</feature>
<sequence>MGAFARVARIPRSRDTHERASRPSLQPESMEQILKSGKHLAVCLCGAIGLVLTISLIVLINQITGFNLFSFNLYAIVPIGGMIAGFAACSGYYFASIKFDLRPNRMVLSQMVLSAALAQLMIYYAEFRLMRFEDGTAVSTVMGFLDYVQAYLRSTHIYGGRGFRDLGALGGIGWFIAVIEYLGFLLGGLAAYLALLTHPVCQSCARYLKTVARKNQIFSDPAIFSVHYHALAEMGGDAERFRSLLALTPPNGQKGVGAVKLVTLLQCCPHCNGERIEQQVKILAEKGWRSSAAHARHYDIPDGVSVRDCFGPSLSNRECSGASAKE</sequence>
<protein>
    <submittedName>
        <fullName evidence="3">Uncharacterized protein</fullName>
    </submittedName>
</protein>
<feature type="transmembrane region" description="Helical" evidence="2">
    <location>
        <begin position="107"/>
        <end position="125"/>
    </location>
</feature>
<evidence type="ECO:0000313" key="4">
    <source>
        <dbReference type="Proteomes" id="UP000327108"/>
    </source>
</evidence>
<comment type="caution">
    <text evidence="3">The sequence shown here is derived from an EMBL/GenBank/DDBJ whole genome shotgun (WGS) entry which is preliminary data.</text>
</comment>
<keyword evidence="2" id="KW-1133">Transmembrane helix</keyword>
<feature type="transmembrane region" description="Helical" evidence="2">
    <location>
        <begin position="40"/>
        <end position="61"/>
    </location>
</feature>